<sequence length="306" mass="31775">MLDVRRMRMLEAVVTSGSVTAAAAELGYTPSAVSQQIGALEKETGTELLERFGRQVRPTAAGRLLTEHSAAIGRRIAEAETALADLRAGRTGSLSLRYFATAGAGLVAPAVAAFRRVHPGVRLDLALSDPQDPRGAVRRGEADIALVVPLRGEPGADGLLVAERLAEDPYRVVLPKGHPLAVKRVVDLGLLAAEPWVGTEWPPGPCLELVTDACAAAGFVPGFAVRSEDHATALGFVAAGLGVALMPLLGIGGGHPGVVVRKVRGPQPVRGIEAVRRSTQREGPALRALLGALRRAARGEAAPGGR</sequence>
<dbReference type="Proteomes" id="UP000516230">
    <property type="component" value="Chromosome"/>
</dbReference>
<gene>
    <name evidence="6" type="ORF">IAG43_31345</name>
</gene>
<evidence type="ECO:0000256" key="3">
    <source>
        <dbReference type="ARBA" id="ARBA00023125"/>
    </source>
</evidence>
<evidence type="ECO:0000256" key="4">
    <source>
        <dbReference type="ARBA" id="ARBA00023163"/>
    </source>
</evidence>
<dbReference type="FunFam" id="1.10.10.10:FF:000001">
    <property type="entry name" value="LysR family transcriptional regulator"/>
    <property type="match status" value="1"/>
</dbReference>
<comment type="similarity">
    <text evidence="1">Belongs to the LysR transcriptional regulatory family.</text>
</comment>
<dbReference type="PANTHER" id="PTHR30346:SF29">
    <property type="entry name" value="LYSR SUBSTRATE-BINDING"/>
    <property type="match status" value="1"/>
</dbReference>
<keyword evidence="7" id="KW-1185">Reference proteome</keyword>
<dbReference type="RefSeq" id="WP_187744019.1">
    <property type="nucleotide sequence ID" value="NZ_CP060825.1"/>
</dbReference>
<dbReference type="SUPFAM" id="SSF46785">
    <property type="entry name" value="Winged helix' DNA-binding domain"/>
    <property type="match status" value="1"/>
</dbReference>
<dbReference type="KEGG" id="sgj:IAG43_31345"/>
<dbReference type="PROSITE" id="PS50931">
    <property type="entry name" value="HTH_LYSR"/>
    <property type="match status" value="1"/>
</dbReference>
<dbReference type="EMBL" id="CP060825">
    <property type="protein sequence ID" value="QNP66966.1"/>
    <property type="molecule type" value="Genomic_DNA"/>
</dbReference>
<keyword evidence="4" id="KW-0804">Transcription</keyword>
<dbReference type="PANTHER" id="PTHR30346">
    <property type="entry name" value="TRANSCRIPTIONAL DUAL REGULATOR HCAR-RELATED"/>
    <property type="match status" value="1"/>
</dbReference>
<dbReference type="AlphaFoldDB" id="A0A7H0I2F0"/>
<dbReference type="SUPFAM" id="SSF53850">
    <property type="entry name" value="Periplasmic binding protein-like II"/>
    <property type="match status" value="1"/>
</dbReference>
<evidence type="ECO:0000259" key="5">
    <source>
        <dbReference type="PROSITE" id="PS50931"/>
    </source>
</evidence>
<dbReference type="InterPro" id="IPR005119">
    <property type="entry name" value="LysR_subst-bd"/>
</dbReference>
<proteinExistence type="inferred from homology"/>
<feature type="domain" description="HTH lysR-type" evidence="5">
    <location>
        <begin position="2"/>
        <end position="59"/>
    </location>
</feature>
<evidence type="ECO:0000313" key="6">
    <source>
        <dbReference type="EMBL" id="QNP66966.1"/>
    </source>
</evidence>
<dbReference type="InterPro" id="IPR000847">
    <property type="entry name" value="LysR_HTH_N"/>
</dbReference>
<dbReference type="Gene3D" id="1.10.10.10">
    <property type="entry name" value="Winged helix-like DNA-binding domain superfamily/Winged helix DNA-binding domain"/>
    <property type="match status" value="1"/>
</dbReference>
<reference evidence="6 7" key="1">
    <citation type="submission" date="2020-08" db="EMBL/GenBank/DDBJ databases">
        <title>A novel species.</title>
        <authorList>
            <person name="Gao J."/>
        </authorList>
    </citation>
    <scope>NUCLEOTIDE SEQUENCE [LARGE SCALE GENOMIC DNA]</scope>
    <source>
        <strain evidence="6 7">CRPJ-33</strain>
    </source>
</reference>
<dbReference type="InterPro" id="IPR036390">
    <property type="entry name" value="WH_DNA-bd_sf"/>
</dbReference>
<dbReference type="InterPro" id="IPR036388">
    <property type="entry name" value="WH-like_DNA-bd_sf"/>
</dbReference>
<dbReference type="GO" id="GO:0003700">
    <property type="term" value="F:DNA-binding transcription factor activity"/>
    <property type="evidence" value="ECO:0007669"/>
    <property type="project" value="InterPro"/>
</dbReference>
<name>A0A7H0I2F0_9ACTN</name>
<accession>A0A7H0I2F0</accession>
<evidence type="ECO:0000256" key="1">
    <source>
        <dbReference type="ARBA" id="ARBA00009437"/>
    </source>
</evidence>
<dbReference type="Pfam" id="PF00126">
    <property type="entry name" value="HTH_1"/>
    <property type="match status" value="1"/>
</dbReference>
<protein>
    <submittedName>
        <fullName evidence="6">LysR family transcriptional regulator</fullName>
    </submittedName>
</protein>
<keyword evidence="2" id="KW-0805">Transcription regulation</keyword>
<keyword evidence="3" id="KW-0238">DNA-binding</keyword>
<dbReference type="Pfam" id="PF03466">
    <property type="entry name" value="LysR_substrate"/>
    <property type="match status" value="1"/>
</dbReference>
<evidence type="ECO:0000256" key="2">
    <source>
        <dbReference type="ARBA" id="ARBA00023015"/>
    </source>
</evidence>
<organism evidence="6 7">
    <name type="scientific">Streptomyces genisteinicus</name>
    <dbReference type="NCBI Taxonomy" id="2768068"/>
    <lineage>
        <taxon>Bacteria</taxon>
        <taxon>Bacillati</taxon>
        <taxon>Actinomycetota</taxon>
        <taxon>Actinomycetes</taxon>
        <taxon>Kitasatosporales</taxon>
        <taxon>Streptomycetaceae</taxon>
        <taxon>Streptomyces</taxon>
    </lineage>
</organism>
<dbReference type="CDD" id="cd08423">
    <property type="entry name" value="PBP2_LTTR_like_6"/>
    <property type="match status" value="1"/>
</dbReference>
<dbReference type="GO" id="GO:0003677">
    <property type="term" value="F:DNA binding"/>
    <property type="evidence" value="ECO:0007669"/>
    <property type="project" value="UniProtKB-KW"/>
</dbReference>
<dbReference type="Gene3D" id="3.40.190.10">
    <property type="entry name" value="Periplasmic binding protein-like II"/>
    <property type="match status" value="2"/>
</dbReference>
<dbReference type="GO" id="GO:0032993">
    <property type="term" value="C:protein-DNA complex"/>
    <property type="evidence" value="ECO:0007669"/>
    <property type="project" value="TreeGrafter"/>
</dbReference>
<evidence type="ECO:0000313" key="7">
    <source>
        <dbReference type="Proteomes" id="UP000516230"/>
    </source>
</evidence>